<dbReference type="Pfam" id="PF07524">
    <property type="entry name" value="Bromo_TP"/>
    <property type="match status" value="1"/>
</dbReference>
<dbReference type="SUPFAM" id="SSF47113">
    <property type="entry name" value="Histone-fold"/>
    <property type="match status" value="1"/>
</dbReference>
<dbReference type="EMBL" id="BAAFRS010000002">
    <property type="protein sequence ID" value="GAB1218707.1"/>
    <property type="molecule type" value="Genomic_DNA"/>
</dbReference>
<evidence type="ECO:0000259" key="7">
    <source>
        <dbReference type="SMART" id="SM00576"/>
    </source>
</evidence>
<evidence type="ECO:0000256" key="4">
    <source>
        <dbReference type="ARBA" id="ARBA00023015"/>
    </source>
</evidence>
<dbReference type="PANTHER" id="PTHR46338">
    <property type="entry name" value="TRANSCRIPTION INITIATION FACTOR TFIID SUBUNIT 8"/>
    <property type="match status" value="1"/>
</dbReference>
<dbReference type="Gene3D" id="1.10.20.10">
    <property type="entry name" value="Histone, subunit A"/>
    <property type="match status" value="1"/>
</dbReference>
<dbReference type="CDD" id="cd08049">
    <property type="entry name" value="TAF8"/>
    <property type="match status" value="1"/>
</dbReference>
<proteinExistence type="inferred from homology"/>
<evidence type="ECO:0000313" key="9">
    <source>
        <dbReference type="Proteomes" id="UP001628156"/>
    </source>
</evidence>
<gene>
    <name evidence="8" type="ORF">ENUP19_0002G0067</name>
</gene>
<keyword evidence="4" id="KW-0805">Transcription regulation</keyword>
<keyword evidence="6" id="KW-0539">Nucleus</keyword>
<name>A0ABQ0D772_9EUKA</name>
<comment type="subcellular location">
    <subcellularLocation>
        <location evidence="1">Nucleus</location>
    </subcellularLocation>
</comment>
<sequence length="194" mass="22272">MSQQVEDSFPRKILKIAAAQIAMSAGYTDAKESALETIADVMEMYIQEIGKKTHQISEHNGRTESSFIDLLFAMEQLGIDIFSFGDYVTKEDKLFIDGIPEFPVIKATDEIPIEKQYNEEKPYIPGFLPPLPDARTYKNTPIYQKRHTDGISLRKEELKVRHLNEDALINLKNKINGEMKVNYENGMEEEQQIK</sequence>
<dbReference type="InterPro" id="IPR009072">
    <property type="entry name" value="Histone-fold"/>
</dbReference>
<evidence type="ECO:0000313" key="8">
    <source>
        <dbReference type="EMBL" id="GAB1218707.1"/>
    </source>
</evidence>
<evidence type="ECO:0000256" key="1">
    <source>
        <dbReference type="ARBA" id="ARBA00004123"/>
    </source>
</evidence>
<dbReference type="InterPro" id="IPR019473">
    <property type="entry name" value="TFIID_su8_C"/>
</dbReference>
<dbReference type="PANTHER" id="PTHR46338:SF1">
    <property type="entry name" value="TRANSCRIPTION INITIATION FACTOR TFIID SUBUNIT 8"/>
    <property type="match status" value="1"/>
</dbReference>
<dbReference type="Pfam" id="PF10406">
    <property type="entry name" value="TAF8_C"/>
    <property type="match status" value="1"/>
</dbReference>
<accession>A0ABQ0D772</accession>
<protein>
    <recommendedName>
        <fullName evidence="3">Transcription initiation factor TFIID subunit 8</fullName>
    </recommendedName>
</protein>
<dbReference type="InterPro" id="IPR006565">
    <property type="entry name" value="BTP"/>
</dbReference>
<keyword evidence="9" id="KW-1185">Reference proteome</keyword>
<keyword evidence="5" id="KW-0804">Transcription</keyword>
<comment type="similarity">
    <text evidence="2">Belongs to the TAF8 family.</text>
</comment>
<dbReference type="InterPro" id="IPR037818">
    <property type="entry name" value="TAF8"/>
</dbReference>
<evidence type="ECO:0000256" key="3">
    <source>
        <dbReference type="ARBA" id="ARBA00017307"/>
    </source>
</evidence>
<dbReference type="SMART" id="SM00576">
    <property type="entry name" value="BTP"/>
    <property type="match status" value="1"/>
</dbReference>
<evidence type="ECO:0000256" key="5">
    <source>
        <dbReference type="ARBA" id="ARBA00023163"/>
    </source>
</evidence>
<comment type="caution">
    <text evidence="8">The sequence shown here is derived from an EMBL/GenBank/DDBJ whole genome shotgun (WGS) entry which is preliminary data.</text>
</comment>
<dbReference type="Proteomes" id="UP001628156">
    <property type="component" value="Unassembled WGS sequence"/>
</dbReference>
<organism evidence="8 9">
    <name type="scientific">Entamoeba nuttalli</name>
    <dbReference type="NCBI Taxonomy" id="412467"/>
    <lineage>
        <taxon>Eukaryota</taxon>
        <taxon>Amoebozoa</taxon>
        <taxon>Evosea</taxon>
        <taxon>Archamoebae</taxon>
        <taxon>Mastigamoebida</taxon>
        <taxon>Entamoebidae</taxon>
        <taxon>Entamoeba</taxon>
    </lineage>
</organism>
<evidence type="ECO:0000256" key="6">
    <source>
        <dbReference type="ARBA" id="ARBA00023242"/>
    </source>
</evidence>
<evidence type="ECO:0000256" key="2">
    <source>
        <dbReference type="ARBA" id="ARBA00008767"/>
    </source>
</evidence>
<reference evidence="8 9" key="1">
    <citation type="journal article" date="2019" name="PLoS Negl. Trop. Dis.">
        <title>Whole genome sequencing of Entamoeba nuttalli reveals mammalian host-related molecular signatures and a novel octapeptide-repeat surface protein.</title>
        <authorList>
            <person name="Tanaka M."/>
            <person name="Makiuchi T."/>
            <person name="Komiyama T."/>
            <person name="Shiina T."/>
            <person name="Osaki K."/>
            <person name="Tachibana H."/>
        </authorList>
    </citation>
    <scope>NUCLEOTIDE SEQUENCE [LARGE SCALE GENOMIC DNA]</scope>
    <source>
        <strain evidence="8 9">P19-061405</strain>
    </source>
</reference>
<feature type="domain" description="Bromodomain associated" evidence="7">
    <location>
        <begin position="7"/>
        <end position="83"/>
    </location>
</feature>